<dbReference type="RefSeq" id="XP_029739371.1">
    <property type="nucleotide sequence ID" value="XM_029884661.1"/>
</dbReference>
<dbReference type="GeneID" id="40726958"/>
<gene>
    <name evidence="1" type="ORF">EX895_004063</name>
</gene>
<dbReference type="AlphaFoldDB" id="A0A4U7KTG1"/>
<protein>
    <submittedName>
        <fullName evidence="1">Uncharacterized protein</fullName>
    </submittedName>
</protein>
<sequence>MLPYLPLPFVEFNGTKPIIFDLSSDSSSAQLGISHSRSAETAFWFLYQHAVPCEKPQQVLIKPLPHEACWLTDRWLVIEQLDSVMVASPPTGAEPEAVGADAEAEADEVVVLVD</sequence>
<organism evidence="1 2">
    <name type="scientific">Sporisorium graminicola</name>
    <dbReference type="NCBI Taxonomy" id="280036"/>
    <lineage>
        <taxon>Eukaryota</taxon>
        <taxon>Fungi</taxon>
        <taxon>Dikarya</taxon>
        <taxon>Basidiomycota</taxon>
        <taxon>Ustilaginomycotina</taxon>
        <taxon>Ustilaginomycetes</taxon>
        <taxon>Ustilaginales</taxon>
        <taxon>Ustilaginaceae</taxon>
        <taxon>Sporisorium</taxon>
    </lineage>
</organism>
<accession>A0A4U7KTG1</accession>
<dbReference type="EMBL" id="SRRM01000014">
    <property type="protein sequence ID" value="TKY87386.1"/>
    <property type="molecule type" value="Genomic_DNA"/>
</dbReference>
<proteinExistence type="predicted"/>
<keyword evidence="2" id="KW-1185">Reference proteome</keyword>
<reference evidence="1 2" key="1">
    <citation type="submission" date="2019-05" db="EMBL/GenBank/DDBJ databases">
        <title>Sporisorium graminicola CBS 10092 draft sequencing and annotation.</title>
        <authorList>
            <person name="Solano-Gonzalez S."/>
            <person name="Caddick M.X."/>
            <person name="Darby A."/>
        </authorList>
    </citation>
    <scope>NUCLEOTIDE SEQUENCE [LARGE SCALE GENOMIC DNA]</scope>
    <source>
        <strain evidence="1 2">CBS 10092</strain>
    </source>
</reference>
<evidence type="ECO:0000313" key="1">
    <source>
        <dbReference type="EMBL" id="TKY87386.1"/>
    </source>
</evidence>
<dbReference type="Proteomes" id="UP000306050">
    <property type="component" value="Chromosome SGRAM_22"/>
</dbReference>
<dbReference type="KEGG" id="sgra:EX895_004063"/>
<comment type="caution">
    <text evidence="1">The sequence shown here is derived from an EMBL/GenBank/DDBJ whole genome shotgun (WGS) entry which is preliminary data.</text>
</comment>
<name>A0A4U7KTG1_9BASI</name>
<evidence type="ECO:0000313" key="2">
    <source>
        <dbReference type="Proteomes" id="UP000306050"/>
    </source>
</evidence>